<evidence type="ECO:0000313" key="3">
    <source>
        <dbReference type="Proteomes" id="UP000250235"/>
    </source>
</evidence>
<protein>
    <submittedName>
        <fullName evidence="2">Uncharacterized protein</fullName>
    </submittedName>
</protein>
<reference evidence="2 3" key="1">
    <citation type="journal article" date="2015" name="Proc. Natl. Acad. Sci. U.S.A.">
        <title>The resurrection genome of Boea hygrometrica: A blueprint for survival of dehydration.</title>
        <authorList>
            <person name="Xiao L."/>
            <person name="Yang G."/>
            <person name="Zhang L."/>
            <person name="Yang X."/>
            <person name="Zhao S."/>
            <person name="Ji Z."/>
            <person name="Zhou Q."/>
            <person name="Hu M."/>
            <person name="Wang Y."/>
            <person name="Chen M."/>
            <person name="Xu Y."/>
            <person name="Jin H."/>
            <person name="Xiao X."/>
            <person name="Hu G."/>
            <person name="Bao F."/>
            <person name="Hu Y."/>
            <person name="Wan P."/>
            <person name="Li L."/>
            <person name="Deng X."/>
            <person name="Kuang T."/>
            <person name="Xiang C."/>
            <person name="Zhu J.K."/>
            <person name="Oliver M.J."/>
            <person name="He Y."/>
        </authorList>
    </citation>
    <scope>NUCLEOTIDE SEQUENCE [LARGE SCALE GENOMIC DNA]</scope>
    <source>
        <strain evidence="3">cv. XS01</strain>
    </source>
</reference>
<evidence type="ECO:0000313" key="2">
    <source>
        <dbReference type="EMBL" id="KZV38547.1"/>
    </source>
</evidence>
<feature type="compositionally biased region" description="Acidic residues" evidence="1">
    <location>
        <begin position="74"/>
        <end position="83"/>
    </location>
</feature>
<organism evidence="2 3">
    <name type="scientific">Dorcoceras hygrometricum</name>
    <dbReference type="NCBI Taxonomy" id="472368"/>
    <lineage>
        <taxon>Eukaryota</taxon>
        <taxon>Viridiplantae</taxon>
        <taxon>Streptophyta</taxon>
        <taxon>Embryophyta</taxon>
        <taxon>Tracheophyta</taxon>
        <taxon>Spermatophyta</taxon>
        <taxon>Magnoliopsida</taxon>
        <taxon>eudicotyledons</taxon>
        <taxon>Gunneridae</taxon>
        <taxon>Pentapetalae</taxon>
        <taxon>asterids</taxon>
        <taxon>lamiids</taxon>
        <taxon>Lamiales</taxon>
        <taxon>Gesneriaceae</taxon>
        <taxon>Didymocarpoideae</taxon>
        <taxon>Trichosporeae</taxon>
        <taxon>Loxocarpinae</taxon>
        <taxon>Dorcoceras</taxon>
    </lineage>
</organism>
<gene>
    <name evidence="2" type="ORF">F511_37419</name>
</gene>
<name>A0A2Z7C1Y9_9LAMI</name>
<keyword evidence="3" id="KW-1185">Reference proteome</keyword>
<dbReference type="Proteomes" id="UP000250235">
    <property type="component" value="Unassembled WGS sequence"/>
</dbReference>
<feature type="region of interest" description="Disordered" evidence="1">
    <location>
        <begin position="65"/>
        <end position="111"/>
    </location>
</feature>
<sequence length="111" mass="12623">MSIGPSKTPYQQREFQTPPAYTTYQTSFMESIFGGILHQYEGEQPIFDTSAIPYMGYSLPESAAMSSSHVPPEYTEEREDYDDYQAPNIIRRSKHVPRAPDCGTGHRLGQR</sequence>
<dbReference type="EMBL" id="KV001804">
    <property type="protein sequence ID" value="KZV38547.1"/>
    <property type="molecule type" value="Genomic_DNA"/>
</dbReference>
<dbReference type="AlphaFoldDB" id="A0A2Z7C1Y9"/>
<evidence type="ECO:0000256" key="1">
    <source>
        <dbReference type="SAM" id="MobiDB-lite"/>
    </source>
</evidence>
<accession>A0A2Z7C1Y9</accession>
<proteinExistence type="predicted"/>